<keyword evidence="3" id="KW-1185">Reference proteome</keyword>
<comment type="caution">
    <text evidence="2">The sequence shown here is derived from an EMBL/GenBank/DDBJ whole genome shotgun (WGS) entry which is preliminary data.</text>
</comment>
<gene>
    <name evidence="2" type="ORF">EV192_110346</name>
</gene>
<dbReference type="Proteomes" id="UP000295680">
    <property type="component" value="Unassembled WGS sequence"/>
</dbReference>
<evidence type="ECO:0000313" key="3">
    <source>
        <dbReference type="Proteomes" id="UP000295680"/>
    </source>
</evidence>
<dbReference type="PANTHER" id="PTHR43319">
    <property type="entry name" value="BETA-LACTAMASE-RELATED"/>
    <property type="match status" value="1"/>
</dbReference>
<protein>
    <submittedName>
        <fullName evidence="2">CubicO group peptidase (Beta-lactamase class C family)</fullName>
    </submittedName>
</protein>
<dbReference type="EMBL" id="SLWS01000010">
    <property type="protein sequence ID" value="TCO53754.1"/>
    <property type="molecule type" value="Genomic_DNA"/>
</dbReference>
<proteinExistence type="predicted"/>
<dbReference type="InterPro" id="IPR001466">
    <property type="entry name" value="Beta-lactam-related"/>
</dbReference>
<feature type="domain" description="Beta-lactamase-related" evidence="1">
    <location>
        <begin position="11"/>
        <end position="332"/>
    </location>
</feature>
<dbReference type="RefSeq" id="WP_132123699.1">
    <property type="nucleotide sequence ID" value="NZ_SLWS01000010.1"/>
</dbReference>
<accession>A0A4R2J5V7</accession>
<evidence type="ECO:0000259" key="1">
    <source>
        <dbReference type="Pfam" id="PF00144"/>
    </source>
</evidence>
<name>A0A4R2J5V7_9PSEU</name>
<dbReference type="OrthoDB" id="3422781at2"/>
<dbReference type="InterPro" id="IPR012338">
    <property type="entry name" value="Beta-lactam/transpept-like"/>
</dbReference>
<dbReference type="InterPro" id="IPR052907">
    <property type="entry name" value="Beta-lactamase/esterase"/>
</dbReference>
<evidence type="ECO:0000313" key="2">
    <source>
        <dbReference type="EMBL" id="TCO53754.1"/>
    </source>
</evidence>
<reference evidence="2 3" key="1">
    <citation type="submission" date="2019-03" db="EMBL/GenBank/DDBJ databases">
        <title>Genomic Encyclopedia of Type Strains, Phase IV (KMG-IV): sequencing the most valuable type-strain genomes for metagenomic binning, comparative biology and taxonomic classification.</title>
        <authorList>
            <person name="Goeker M."/>
        </authorList>
    </citation>
    <scope>NUCLEOTIDE SEQUENCE [LARGE SCALE GENOMIC DNA]</scope>
    <source>
        <strain evidence="2 3">DSM 45934</strain>
    </source>
</reference>
<dbReference type="PANTHER" id="PTHR43319:SF3">
    <property type="entry name" value="BETA-LACTAMASE-RELATED DOMAIN-CONTAINING PROTEIN"/>
    <property type="match status" value="1"/>
</dbReference>
<dbReference type="Pfam" id="PF00144">
    <property type="entry name" value="Beta-lactamase"/>
    <property type="match status" value="1"/>
</dbReference>
<dbReference type="Gene3D" id="3.40.710.10">
    <property type="entry name" value="DD-peptidase/beta-lactamase superfamily"/>
    <property type="match status" value="1"/>
</dbReference>
<dbReference type="SUPFAM" id="SSF56601">
    <property type="entry name" value="beta-lactamase/transpeptidase-like"/>
    <property type="match status" value="1"/>
</dbReference>
<organism evidence="2 3">
    <name type="scientific">Actinocrispum wychmicini</name>
    <dbReference type="NCBI Taxonomy" id="1213861"/>
    <lineage>
        <taxon>Bacteria</taxon>
        <taxon>Bacillati</taxon>
        <taxon>Actinomycetota</taxon>
        <taxon>Actinomycetes</taxon>
        <taxon>Pseudonocardiales</taxon>
        <taxon>Pseudonocardiaceae</taxon>
        <taxon>Actinocrispum</taxon>
    </lineage>
</organism>
<dbReference type="AlphaFoldDB" id="A0A4R2J5V7"/>
<sequence>MICDPAFAAVDEAFCAGLDKGGAALTVIARGRVLVDIWGGAAAEGRPWEHDTVANVFSVTKGVLAAVANVLIQRGELRPDAPVRAYWPQFTTDVTVAELLSHQAGLAALSEPSDIYDWQAMTDALTGQKPWWPPGSAHGYHAVTFGWLAGELVRRASGRELDTLVADLGVPDLWIGLPRTEWHRAADLPPPEAGPVTGPALFAAMSDANSLTAKAFVGLPDLLVPGVATTDAWREARIPAANGHATARALATMYAQVLDGDHTLATTAHSDGPDLVLHGNTRFGLGFMLPNEVRPFAPNPTAFGHSGAGGALAFADPDAGLALGFTTNRLITSAAGPDPRWVPILGVLYQRI</sequence>